<name>A0ABS2L397_9MICO</name>
<sequence length="60" mass="6285">MKPAVVKKSDPAKKVAFTTMSPTACWKNGTAPSRNSSDPAANPYASRRSRTAGATFIGTV</sequence>
<accession>A0ABS2L397</accession>
<reference evidence="2 3" key="1">
    <citation type="submission" date="2021-01" db="EMBL/GenBank/DDBJ databases">
        <title>Sequencing the genomes of 1000 actinobacteria strains.</title>
        <authorList>
            <person name="Klenk H.-P."/>
        </authorList>
    </citation>
    <scope>NUCLEOTIDE SEQUENCE [LARGE SCALE GENOMIC DNA]</scope>
    <source>
        <strain evidence="2 3">DSM 13057</strain>
    </source>
</reference>
<evidence type="ECO:0000313" key="3">
    <source>
        <dbReference type="Proteomes" id="UP000776164"/>
    </source>
</evidence>
<evidence type="ECO:0000313" key="2">
    <source>
        <dbReference type="EMBL" id="MBM7471513.1"/>
    </source>
</evidence>
<protein>
    <submittedName>
        <fullName evidence="2">Uncharacterized protein</fullName>
    </submittedName>
</protein>
<organism evidence="2 3">
    <name type="scientific">Subtercola frigoramans</name>
    <dbReference type="NCBI Taxonomy" id="120298"/>
    <lineage>
        <taxon>Bacteria</taxon>
        <taxon>Bacillati</taxon>
        <taxon>Actinomycetota</taxon>
        <taxon>Actinomycetes</taxon>
        <taxon>Micrococcales</taxon>
        <taxon>Microbacteriaceae</taxon>
        <taxon>Subtercola</taxon>
    </lineage>
</organism>
<feature type="compositionally biased region" description="Polar residues" evidence="1">
    <location>
        <begin position="30"/>
        <end position="39"/>
    </location>
</feature>
<keyword evidence="3" id="KW-1185">Reference proteome</keyword>
<gene>
    <name evidence="2" type="ORF">JOE66_001147</name>
</gene>
<comment type="caution">
    <text evidence="2">The sequence shown here is derived from an EMBL/GenBank/DDBJ whole genome shotgun (WGS) entry which is preliminary data.</text>
</comment>
<dbReference type="EMBL" id="JAFBBU010000001">
    <property type="protein sequence ID" value="MBM7471513.1"/>
    <property type="molecule type" value="Genomic_DNA"/>
</dbReference>
<evidence type="ECO:0000256" key="1">
    <source>
        <dbReference type="SAM" id="MobiDB-lite"/>
    </source>
</evidence>
<feature type="region of interest" description="Disordered" evidence="1">
    <location>
        <begin position="23"/>
        <end position="60"/>
    </location>
</feature>
<proteinExistence type="predicted"/>
<dbReference type="Proteomes" id="UP000776164">
    <property type="component" value="Unassembled WGS sequence"/>
</dbReference>
<dbReference type="RefSeq" id="WP_239518237.1">
    <property type="nucleotide sequence ID" value="NZ_BAAAHT010000013.1"/>
</dbReference>